<feature type="transmembrane region" description="Helical" evidence="1">
    <location>
        <begin position="59"/>
        <end position="77"/>
    </location>
</feature>
<keyword evidence="1" id="KW-0472">Membrane</keyword>
<dbReference type="Proteomes" id="UP001424741">
    <property type="component" value="Unassembled WGS sequence"/>
</dbReference>
<keyword evidence="1" id="KW-0812">Transmembrane</keyword>
<keyword evidence="3" id="KW-1185">Reference proteome</keyword>
<dbReference type="RefSeq" id="WP_346188723.1">
    <property type="nucleotide sequence ID" value="NZ_BAABRL010000006.1"/>
</dbReference>
<proteinExistence type="predicted"/>
<organism evidence="2 3">
    <name type="scientific">Rubritalea halochordaticola</name>
    <dbReference type="NCBI Taxonomy" id="714537"/>
    <lineage>
        <taxon>Bacteria</taxon>
        <taxon>Pseudomonadati</taxon>
        <taxon>Verrucomicrobiota</taxon>
        <taxon>Verrucomicrobiia</taxon>
        <taxon>Verrucomicrobiales</taxon>
        <taxon>Rubritaleaceae</taxon>
        <taxon>Rubritalea</taxon>
    </lineage>
</organism>
<dbReference type="EMBL" id="BAABRL010000006">
    <property type="protein sequence ID" value="GAA5495992.1"/>
    <property type="molecule type" value="Genomic_DNA"/>
</dbReference>
<keyword evidence="1" id="KW-1133">Transmembrane helix</keyword>
<evidence type="ECO:0000313" key="2">
    <source>
        <dbReference type="EMBL" id="GAA5495992.1"/>
    </source>
</evidence>
<protein>
    <recommendedName>
        <fullName evidence="4">YcxB family protein</fullName>
    </recommendedName>
</protein>
<accession>A0ABP9V3T6</accession>
<evidence type="ECO:0000313" key="3">
    <source>
        <dbReference type="Proteomes" id="UP001424741"/>
    </source>
</evidence>
<sequence>MTLSYEYTEEEALAFNTHFLHNSPVYKKQKLRMYLLVPGIMSLVFLLPGLKGGLELRDFFPSLLFCTIWFPYIALTYDKSVKRNTLKYLRIPNYARIYGPSQLTLTDESLNSTTPLGSAQFNWDSILSADLTQHHLIISICANQGITIPIDATGLSKAQAAREFIQQKISSPSTLSAKPSSI</sequence>
<feature type="transmembrane region" description="Helical" evidence="1">
    <location>
        <begin position="31"/>
        <end position="47"/>
    </location>
</feature>
<evidence type="ECO:0000256" key="1">
    <source>
        <dbReference type="SAM" id="Phobius"/>
    </source>
</evidence>
<gene>
    <name evidence="2" type="ORF">Rhal01_02173</name>
</gene>
<reference evidence="2 3" key="1">
    <citation type="submission" date="2024-02" db="EMBL/GenBank/DDBJ databases">
        <title>Rubritalea halochordaticola NBRC 107102.</title>
        <authorList>
            <person name="Ichikawa N."/>
            <person name="Katano-Makiyama Y."/>
            <person name="Hidaka K."/>
        </authorList>
    </citation>
    <scope>NUCLEOTIDE SEQUENCE [LARGE SCALE GENOMIC DNA]</scope>
    <source>
        <strain evidence="2 3">NBRC 107102</strain>
    </source>
</reference>
<evidence type="ECO:0008006" key="4">
    <source>
        <dbReference type="Google" id="ProtNLM"/>
    </source>
</evidence>
<name>A0ABP9V3T6_9BACT</name>
<comment type="caution">
    <text evidence="2">The sequence shown here is derived from an EMBL/GenBank/DDBJ whole genome shotgun (WGS) entry which is preliminary data.</text>
</comment>